<keyword evidence="5" id="KW-1185">Reference proteome</keyword>
<organism evidence="4 5">
    <name type="scientific">Nocardioides yefusunii</name>
    <dbReference type="NCBI Taxonomy" id="2500546"/>
    <lineage>
        <taxon>Bacteria</taxon>
        <taxon>Bacillati</taxon>
        <taxon>Actinomycetota</taxon>
        <taxon>Actinomycetes</taxon>
        <taxon>Propionibacteriales</taxon>
        <taxon>Nocardioidaceae</taxon>
        <taxon>Nocardioides</taxon>
    </lineage>
</organism>
<evidence type="ECO:0000313" key="5">
    <source>
        <dbReference type="Proteomes" id="UP001596098"/>
    </source>
</evidence>
<gene>
    <name evidence="4" type="ORF">ACFPWU_08425</name>
</gene>
<evidence type="ECO:0000259" key="3">
    <source>
        <dbReference type="Pfam" id="PF13845"/>
    </source>
</evidence>
<sequence length="275" mass="29185">MSSRPRTVTRALALWGAALLVSVSACSGEDSTPEAGDSPGPTASATPTPTPEPTPPPKPKVGSCHVLSWNDALAPTATVAGESCTKSTSLTFHVGTLKADQVDSTSAQEQIAKACPKKLRSYLGGTSEQRRLSVLTTVWFTPTIEEEEQGADWYRCDLVAPSNGKLLKVKRGMRDSIGTERAAKYELCAKGSIGSKTFTHVACAKKHSWKAISTVNLSGEKYPGRKAIAATLTQPCTDAATAVASNKRDVTWGQEGPTKAQWKAGQRYGYCWAPA</sequence>
<accession>A0ABW1QVX8</accession>
<dbReference type="Proteomes" id="UP001596098">
    <property type="component" value="Unassembled WGS sequence"/>
</dbReference>
<dbReference type="PROSITE" id="PS51257">
    <property type="entry name" value="PROKAR_LIPOPROTEIN"/>
    <property type="match status" value="1"/>
</dbReference>
<feature type="chain" id="PRO_5047343522" evidence="2">
    <location>
        <begin position="28"/>
        <end position="275"/>
    </location>
</feature>
<comment type="caution">
    <text evidence="4">The sequence shown here is derived from an EMBL/GenBank/DDBJ whole genome shotgun (WGS) entry which is preliminary data.</text>
</comment>
<keyword evidence="2" id="KW-0732">Signal</keyword>
<evidence type="ECO:0000256" key="2">
    <source>
        <dbReference type="SAM" id="SignalP"/>
    </source>
</evidence>
<feature type="region of interest" description="Disordered" evidence="1">
    <location>
        <begin position="26"/>
        <end position="62"/>
    </location>
</feature>
<feature type="compositionally biased region" description="Low complexity" evidence="1">
    <location>
        <begin position="38"/>
        <end position="47"/>
    </location>
</feature>
<evidence type="ECO:0000313" key="4">
    <source>
        <dbReference type="EMBL" id="MFC6153686.1"/>
    </source>
</evidence>
<dbReference type="RefSeq" id="WP_128220020.1">
    <property type="nucleotide sequence ID" value="NZ_CP034929.1"/>
</dbReference>
<name>A0ABW1QVX8_9ACTN</name>
<dbReference type="Pfam" id="PF13845">
    <property type="entry name" value="Septum_form"/>
    <property type="match status" value="1"/>
</dbReference>
<dbReference type="EMBL" id="JBHSQI010000004">
    <property type="protein sequence ID" value="MFC6153686.1"/>
    <property type="molecule type" value="Genomic_DNA"/>
</dbReference>
<feature type="domain" description="Septum formation-related" evidence="3">
    <location>
        <begin position="98"/>
        <end position="271"/>
    </location>
</feature>
<feature type="signal peptide" evidence="2">
    <location>
        <begin position="1"/>
        <end position="27"/>
    </location>
</feature>
<protein>
    <submittedName>
        <fullName evidence="4">Septum formation family protein</fullName>
    </submittedName>
</protein>
<dbReference type="InterPro" id="IPR026004">
    <property type="entry name" value="Septum_form"/>
</dbReference>
<feature type="compositionally biased region" description="Pro residues" evidence="1">
    <location>
        <begin position="48"/>
        <end position="59"/>
    </location>
</feature>
<proteinExistence type="predicted"/>
<evidence type="ECO:0000256" key="1">
    <source>
        <dbReference type="SAM" id="MobiDB-lite"/>
    </source>
</evidence>
<reference evidence="5" key="1">
    <citation type="journal article" date="2019" name="Int. J. Syst. Evol. Microbiol.">
        <title>The Global Catalogue of Microorganisms (GCM) 10K type strain sequencing project: providing services to taxonomists for standard genome sequencing and annotation.</title>
        <authorList>
            <consortium name="The Broad Institute Genomics Platform"/>
            <consortium name="The Broad Institute Genome Sequencing Center for Infectious Disease"/>
            <person name="Wu L."/>
            <person name="Ma J."/>
        </authorList>
    </citation>
    <scope>NUCLEOTIDE SEQUENCE [LARGE SCALE GENOMIC DNA]</scope>
    <source>
        <strain evidence="5">DFY28</strain>
    </source>
</reference>